<dbReference type="InterPro" id="IPR026635">
    <property type="entry name" value="Efm4/METTL10"/>
</dbReference>
<evidence type="ECO:0000256" key="6">
    <source>
        <dbReference type="ARBA" id="ARBA00049497"/>
    </source>
</evidence>
<comment type="caution">
    <text evidence="9">The sequence shown here is derived from an EMBL/GenBank/DDBJ whole genome shotgun (WGS) entry which is preliminary data.</text>
</comment>
<dbReference type="GO" id="GO:0005737">
    <property type="term" value="C:cytoplasm"/>
    <property type="evidence" value="ECO:0007669"/>
    <property type="project" value="UniProtKB-SubCell"/>
</dbReference>
<dbReference type="GO" id="GO:0032259">
    <property type="term" value="P:methylation"/>
    <property type="evidence" value="ECO:0007669"/>
    <property type="project" value="UniProtKB-KW"/>
</dbReference>
<dbReference type="InterPro" id="IPR029063">
    <property type="entry name" value="SAM-dependent_MTases_sf"/>
</dbReference>
<dbReference type="Proteomes" id="UP000824782">
    <property type="component" value="Unassembled WGS sequence"/>
</dbReference>
<dbReference type="GO" id="GO:0016279">
    <property type="term" value="F:protein-lysine N-methyltransferase activity"/>
    <property type="evidence" value="ECO:0007669"/>
    <property type="project" value="UniProtKB-UniRule"/>
</dbReference>
<evidence type="ECO:0000256" key="3">
    <source>
        <dbReference type="ARBA" id="ARBA00022679"/>
    </source>
</evidence>
<sequence length="243" mass="26786">MFSSGHMIMTPRKVLALSPAHRMSEEEEEFSPSVLGTKEHWDAVYSRELKTFEDYGDEGEVWFGEGSVTRVVKWLNAQKLPLSSAVVDIGTGNGKLLVQLAKSGYSNLTGIDYCSGAIALAQSICDKEGVSQRVKLQVADFLGSFAPAEQYDVALDKGTFDAISLDPAGAKDKCLQYVQALRRVIRPDGIFIITSCNWTRDQLLQHFGNEFEVTDDLPTPTFSFGGRSGRTVTALVFRRRSCS</sequence>
<feature type="domain" description="Methyltransferase" evidence="8">
    <location>
        <begin position="85"/>
        <end position="212"/>
    </location>
</feature>
<keyword evidence="10" id="KW-1185">Reference proteome</keyword>
<evidence type="ECO:0000259" key="8">
    <source>
        <dbReference type="Pfam" id="PF13847"/>
    </source>
</evidence>
<comment type="subcellular location">
    <subcellularLocation>
        <location evidence="7">Cytoplasm</location>
    </subcellularLocation>
    <subcellularLocation>
        <location evidence="7">Nucleus</location>
    </subcellularLocation>
</comment>
<organism evidence="9 10">
    <name type="scientific">Engystomops pustulosus</name>
    <name type="common">Tungara frog</name>
    <name type="synonym">Physalaemus pustulosus</name>
    <dbReference type="NCBI Taxonomy" id="76066"/>
    <lineage>
        <taxon>Eukaryota</taxon>
        <taxon>Metazoa</taxon>
        <taxon>Chordata</taxon>
        <taxon>Craniata</taxon>
        <taxon>Vertebrata</taxon>
        <taxon>Euteleostomi</taxon>
        <taxon>Amphibia</taxon>
        <taxon>Batrachia</taxon>
        <taxon>Anura</taxon>
        <taxon>Neobatrachia</taxon>
        <taxon>Hyloidea</taxon>
        <taxon>Leptodactylidae</taxon>
        <taxon>Leiuperinae</taxon>
        <taxon>Engystomops</taxon>
    </lineage>
</organism>
<keyword evidence="1 7" id="KW-0963">Cytoplasm</keyword>
<evidence type="ECO:0000256" key="1">
    <source>
        <dbReference type="ARBA" id="ARBA00022490"/>
    </source>
</evidence>
<dbReference type="PANTHER" id="PTHR12843:SF5">
    <property type="entry name" value="EEF1A LYSINE METHYLTRANSFERASE 2"/>
    <property type="match status" value="1"/>
</dbReference>
<dbReference type="GO" id="GO:0005634">
    <property type="term" value="C:nucleus"/>
    <property type="evidence" value="ECO:0007669"/>
    <property type="project" value="UniProtKB-SubCell"/>
</dbReference>
<evidence type="ECO:0000313" key="9">
    <source>
        <dbReference type="EMBL" id="KAG8543379.1"/>
    </source>
</evidence>
<evidence type="ECO:0000256" key="7">
    <source>
        <dbReference type="HAMAP-Rule" id="MF_03188"/>
    </source>
</evidence>
<dbReference type="FunFam" id="3.40.50.150:FF:000172">
    <property type="entry name" value="EEF1A lysine methyltransferase 2"/>
    <property type="match status" value="1"/>
</dbReference>
<dbReference type="CDD" id="cd02440">
    <property type="entry name" value="AdoMet_MTases"/>
    <property type="match status" value="1"/>
</dbReference>
<keyword evidence="3 7" id="KW-0808">Transferase</keyword>
<keyword evidence="2 7" id="KW-0489">Methyltransferase</keyword>
<dbReference type="EC" id="2.1.1.-" evidence="7"/>
<comment type="similarity">
    <text evidence="7">Belongs to the class I-like SAM-binding methyltransferase superfamily. EFM4 family.</text>
</comment>
<comment type="catalytic activity">
    <reaction evidence="6">
        <text>L-lysyl-[protein] + 3 S-adenosyl-L-methionine = N(6),N(6),N(6)-trimethyl-L-lysyl-[protein] + 3 S-adenosyl-L-homocysteine + 3 H(+)</text>
        <dbReference type="Rhea" id="RHEA:54192"/>
        <dbReference type="Rhea" id="RHEA-COMP:9752"/>
        <dbReference type="Rhea" id="RHEA-COMP:13826"/>
        <dbReference type="ChEBI" id="CHEBI:15378"/>
        <dbReference type="ChEBI" id="CHEBI:29969"/>
        <dbReference type="ChEBI" id="CHEBI:57856"/>
        <dbReference type="ChEBI" id="CHEBI:59789"/>
        <dbReference type="ChEBI" id="CHEBI:61961"/>
    </reaction>
    <physiologicalReaction direction="left-to-right" evidence="6">
        <dbReference type="Rhea" id="RHEA:54193"/>
    </physiologicalReaction>
</comment>
<gene>
    <name evidence="7" type="primary">EEF1AKMT2</name>
    <name evidence="7" type="synonym">METTL10</name>
    <name evidence="9" type="ORF">GDO81_024810</name>
</gene>
<protein>
    <recommendedName>
        <fullName evidence="7">EEF1A lysine methyltransferase 2</fullName>
        <ecNumber evidence="7">2.1.1.-</ecNumber>
    </recommendedName>
    <alternativeName>
        <fullName evidence="7">Methyltransferase-like protein 10</fullName>
    </alternativeName>
    <alternativeName>
        <fullName evidence="7">Protein-lysine N-methyltransferase METTL10</fullName>
    </alternativeName>
</protein>
<comment type="function">
    <text evidence="7">Protein-lysine methyltransferase that selectively catalyzes the trimethylation of EEF1A at 'Lys-318'.</text>
</comment>
<dbReference type="SUPFAM" id="SSF53335">
    <property type="entry name" value="S-adenosyl-L-methionine-dependent methyltransferases"/>
    <property type="match status" value="1"/>
</dbReference>
<keyword evidence="4 7" id="KW-0949">S-adenosyl-L-methionine</keyword>
<name>A0AAV6Z1E5_ENGPU</name>
<dbReference type="HAMAP" id="MF_03188">
    <property type="entry name" value="Methyltr_EFM4"/>
    <property type="match status" value="1"/>
</dbReference>
<dbReference type="Pfam" id="PF13847">
    <property type="entry name" value="Methyltransf_31"/>
    <property type="match status" value="1"/>
</dbReference>
<dbReference type="EMBL" id="WNYA01003505">
    <property type="protein sequence ID" value="KAG8543379.1"/>
    <property type="molecule type" value="Genomic_DNA"/>
</dbReference>
<proteinExistence type="inferred from homology"/>
<dbReference type="Gene3D" id="3.40.50.150">
    <property type="entry name" value="Vaccinia Virus protein VP39"/>
    <property type="match status" value="1"/>
</dbReference>
<reference evidence="9" key="1">
    <citation type="thesis" date="2020" institute="ProQuest LLC" country="789 East Eisenhower Parkway, Ann Arbor, MI, USA">
        <title>Comparative Genomics and Chromosome Evolution.</title>
        <authorList>
            <person name="Mudd A.B."/>
        </authorList>
    </citation>
    <scope>NUCLEOTIDE SEQUENCE</scope>
    <source>
        <strain evidence="9">237g6f4</strain>
        <tissue evidence="9">Blood</tissue>
    </source>
</reference>
<dbReference type="AlphaFoldDB" id="A0AAV6Z1E5"/>
<dbReference type="PANTHER" id="PTHR12843">
    <property type="entry name" value="PROTEIN-LYSINE N-METHYLTRANSFERASE METTL10"/>
    <property type="match status" value="1"/>
</dbReference>
<dbReference type="InterPro" id="IPR025714">
    <property type="entry name" value="Methyltranfer_dom"/>
</dbReference>
<accession>A0AAV6Z1E5</accession>
<keyword evidence="5 7" id="KW-0539">Nucleus</keyword>
<evidence type="ECO:0000256" key="2">
    <source>
        <dbReference type="ARBA" id="ARBA00022603"/>
    </source>
</evidence>
<evidence type="ECO:0000256" key="4">
    <source>
        <dbReference type="ARBA" id="ARBA00022691"/>
    </source>
</evidence>
<evidence type="ECO:0000313" key="10">
    <source>
        <dbReference type="Proteomes" id="UP000824782"/>
    </source>
</evidence>
<evidence type="ECO:0000256" key="5">
    <source>
        <dbReference type="ARBA" id="ARBA00023242"/>
    </source>
</evidence>